<keyword evidence="7" id="KW-1185">Reference proteome</keyword>
<proteinExistence type="predicted"/>
<accession>A0A0C2VF88</accession>
<evidence type="ECO:0000259" key="5">
    <source>
        <dbReference type="PROSITE" id="PS50977"/>
    </source>
</evidence>
<evidence type="ECO:0000256" key="2">
    <source>
        <dbReference type="ARBA" id="ARBA00023125"/>
    </source>
</evidence>
<gene>
    <name evidence="6" type="ORF">KR50_35990</name>
</gene>
<dbReference type="PANTHER" id="PTHR47506:SF1">
    <property type="entry name" value="HTH-TYPE TRANSCRIPTIONAL REGULATOR YJDC"/>
    <property type="match status" value="1"/>
</dbReference>
<protein>
    <recommendedName>
        <fullName evidence="5">HTH tetR-type domain-containing protein</fullName>
    </recommendedName>
</protein>
<dbReference type="InterPro" id="IPR009057">
    <property type="entry name" value="Homeodomain-like_sf"/>
</dbReference>
<dbReference type="PATRIC" id="fig|220754.4.peg.3609"/>
<dbReference type="InterPro" id="IPR001647">
    <property type="entry name" value="HTH_TetR"/>
</dbReference>
<dbReference type="Proteomes" id="UP000031972">
    <property type="component" value="Unassembled WGS sequence"/>
</dbReference>
<feature type="DNA-binding region" description="H-T-H motif" evidence="4">
    <location>
        <begin position="25"/>
        <end position="44"/>
    </location>
</feature>
<dbReference type="AlphaFoldDB" id="A0A0C2VF88"/>
<evidence type="ECO:0000256" key="1">
    <source>
        <dbReference type="ARBA" id="ARBA00023015"/>
    </source>
</evidence>
<dbReference type="PANTHER" id="PTHR47506">
    <property type="entry name" value="TRANSCRIPTIONAL REGULATORY PROTEIN"/>
    <property type="match status" value="1"/>
</dbReference>
<dbReference type="GO" id="GO:0003677">
    <property type="term" value="F:DNA binding"/>
    <property type="evidence" value="ECO:0007669"/>
    <property type="project" value="UniProtKB-UniRule"/>
</dbReference>
<keyword evidence="1" id="KW-0805">Transcription regulation</keyword>
<dbReference type="PROSITE" id="PS50977">
    <property type="entry name" value="HTH_TETR_2"/>
    <property type="match status" value="1"/>
</dbReference>
<evidence type="ECO:0000313" key="7">
    <source>
        <dbReference type="Proteomes" id="UP000031972"/>
    </source>
</evidence>
<dbReference type="Gene3D" id="1.10.357.10">
    <property type="entry name" value="Tetracycline Repressor, domain 2"/>
    <property type="match status" value="1"/>
</dbReference>
<reference evidence="6 7" key="1">
    <citation type="submission" date="2015-01" db="EMBL/GenBank/DDBJ databases">
        <title>Jeotgalibacillus campisalis genome sequencing.</title>
        <authorList>
            <person name="Goh K.M."/>
            <person name="Chan K.-G."/>
            <person name="Yaakop A.S."/>
            <person name="Ee R."/>
            <person name="Gan H.M."/>
            <person name="Chan C.S."/>
        </authorList>
    </citation>
    <scope>NUCLEOTIDE SEQUENCE [LARGE SCALE GENOMIC DNA]</scope>
    <source>
        <strain evidence="6 7">SF-57</strain>
    </source>
</reference>
<dbReference type="OrthoDB" id="116240at2"/>
<dbReference type="Pfam" id="PF00440">
    <property type="entry name" value="TetR_N"/>
    <property type="match status" value="1"/>
</dbReference>
<evidence type="ECO:0000256" key="4">
    <source>
        <dbReference type="PROSITE-ProRule" id="PRU00335"/>
    </source>
</evidence>
<evidence type="ECO:0000313" key="6">
    <source>
        <dbReference type="EMBL" id="KIL43196.1"/>
    </source>
</evidence>
<dbReference type="SUPFAM" id="SSF46689">
    <property type="entry name" value="Homeodomain-like"/>
    <property type="match status" value="1"/>
</dbReference>
<evidence type="ECO:0000256" key="3">
    <source>
        <dbReference type="ARBA" id="ARBA00023163"/>
    </source>
</evidence>
<organism evidence="6 7">
    <name type="scientific">Jeotgalibacillus campisalis</name>
    <dbReference type="NCBI Taxonomy" id="220754"/>
    <lineage>
        <taxon>Bacteria</taxon>
        <taxon>Bacillati</taxon>
        <taxon>Bacillota</taxon>
        <taxon>Bacilli</taxon>
        <taxon>Bacillales</taxon>
        <taxon>Caryophanaceae</taxon>
        <taxon>Jeotgalibacillus</taxon>
    </lineage>
</organism>
<dbReference type="RefSeq" id="WP_041061542.1">
    <property type="nucleotide sequence ID" value="NZ_JXRR01000022.1"/>
</dbReference>
<feature type="domain" description="HTH tetR-type" evidence="5">
    <location>
        <begin position="2"/>
        <end position="62"/>
    </location>
</feature>
<dbReference type="InterPro" id="IPR036271">
    <property type="entry name" value="Tet_transcr_reg_TetR-rel_C_sf"/>
</dbReference>
<dbReference type="EMBL" id="JXRR01000022">
    <property type="protein sequence ID" value="KIL43196.1"/>
    <property type="molecule type" value="Genomic_DNA"/>
</dbReference>
<sequence length="178" mass="20332">MSKKRQDLVERADVLFYENGFHAIGLKRIVGEAGVALMTLYNHFDSKEDLILEVLNQRGERYFAYLEEAVSEGNAKDLASISRLLADSHVRWLRSEGSNGCMFLRAKEEYSFENQQIVKQVVAHKESLRSFFLTHGMTEKQALQLAMLFEGATALAEVHDLEDVANEFSDLVHMLFKE</sequence>
<comment type="caution">
    <text evidence="6">The sequence shown here is derived from an EMBL/GenBank/DDBJ whole genome shotgun (WGS) entry which is preliminary data.</text>
</comment>
<name>A0A0C2VF88_9BACL</name>
<keyword evidence="3" id="KW-0804">Transcription</keyword>
<dbReference type="SUPFAM" id="SSF48498">
    <property type="entry name" value="Tetracyclin repressor-like, C-terminal domain"/>
    <property type="match status" value="1"/>
</dbReference>
<keyword evidence="2 4" id="KW-0238">DNA-binding</keyword>
<dbReference type="PRINTS" id="PR00455">
    <property type="entry name" value="HTHTETR"/>
</dbReference>